<feature type="transmembrane region" description="Helical" evidence="6">
    <location>
        <begin position="52"/>
        <end position="73"/>
    </location>
</feature>
<dbReference type="HOGENOM" id="CLU_028639_3_0_1"/>
<evidence type="ECO:0000256" key="1">
    <source>
        <dbReference type="ARBA" id="ARBA00004141"/>
    </source>
</evidence>
<evidence type="ECO:0000256" key="5">
    <source>
        <dbReference type="ARBA" id="ARBA00023136"/>
    </source>
</evidence>
<organism evidence="8 9">
    <name type="scientific">Trichoplax adhaerens</name>
    <name type="common">Trichoplax reptans</name>
    <dbReference type="NCBI Taxonomy" id="10228"/>
    <lineage>
        <taxon>Eukaryota</taxon>
        <taxon>Metazoa</taxon>
        <taxon>Placozoa</taxon>
        <taxon>Uniplacotomia</taxon>
        <taxon>Trichoplacea</taxon>
        <taxon>Trichoplacidae</taxon>
        <taxon>Trichoplax</taxon>
    </lineage>
</organism>
<dbReference type="InterPro" id="IPR050930">
    <property type="entry name" value="MFS_Vesicular_Transporter"/>
</dbReference>
<dbReference type="STRING" id="10228.B3S451"/>
<keyword evidence="9" id="KW-1185">Reference proteome</keyword>
<sequence length="457" mass="49680">MANSKKYTASKKGGTMALICIIYGLWGVIYSLPVPFFPREAVKCGLSVLEIGVIFAMSPAAVFVCSPLCAILLPSIGSKYMFWAGMTIEGGCTILFGTLTLMDDRISFLVFALLIRFTQGIGGAIQGVAIESTVIVLYRDRIASAKAGGYAMPFLVIGSIVILTAPIATYTLPQVADANVAPWKSMIKLSKSFYIILLCFGIFIQVASQTFIETNYSIRLTIFHMDVVKSAAIILISATSYAVIGITVGFASDYFGYKKFILSGFFLIAIALQMMGSFPYFKIKPTLWHFMVGSALYGVGAGAVMMPMSAEMVRYASENDIGDNLGVYSSVAGLFKVFQSLGTICGPSVGSSLTSVTSIGFSWTSSIFGFLALLQTLIQLKEHLKMRSLPYRTKVIDNCGTYEKLSSIEEVQEEHVSKDGENHTIQSKDIVYDNTETGAQVLECDDRQKKISDSTKL</sequence>
<dbReference type="InterPro" id="IPR011701">
    <property type="entry name" value="MFS"/>
</dbReference>
<feature type="transmembrane region" description="Helical" evidence="6">
    <location>
        <begin position="287"/>
        <end position="308"/>
    </location>
</feature>
<feature type="transmembrane region" description="Helical" evidence="6">
    <location>
        <begin position="232"/>
        <end position="251"/>
    </location>
</feature>
<keyword evidence="3 6" id="KW-0812">Transmembrane</keyword>
<dbReference type="InterPro" id="IPR036259">
    <property type="entry name" value="MFS_trans_sf"/>
</dbReference>
<feature type="transmembrane region" description="Helical" evidence="6">
    <location>
        <begin position="108"/>
        <end position="138"/>
    </location>
</feature>
<feature type="transmembrane region" description="Helical" evidence="6">
    <location>
        <begin position="192"/>
        <end position="212"/>
    </location>
</feature>
<dbReference type="PANTHER" id="PTHR23506:SF26">
    <property type="entry name" value="MFS-TYPE TRANSPORTER SLC18B1"/>
    <property type="match status" value="1"/>
</dbReference>
<gene>
    <name evidence="8" type="ORF">TRIADDRAFT_58955</name>
</gene>
<evidence type="ECO:0000313" key="9">
    <source>
        <dbReference type="Proteomes" id="UP000009022"/>
    </source>
</evidence>
<feature type="transmembrane region" description="Helical" evidence="6">
    <location>
        <begin position="12"/>
        <end position="32"/>
    </location>
</feature>
<feature type="transmembrane region" description="Helical" evidence="6">
    <location>
        <begin position="257"/>
        <end position="275"/>
    </location>
</feature>
<dbReference type="eggNOG" id="KOG3764">
    <property type="taxonomic scope" value="Eukaryota"/>
</dbReference>
<dbReference type="EMBL" id="DS985249">
    <property type="protein sequence ID" value="EDV22580.1"/>
    <property type="molecule type" value="Genomic_DNA"/>
</dbReference>
<dbReference type="GO" id="GO:0016020">
    <property type="term" value="C:membrane"/>
    <property type="evidence" value="ECO:0007669"/>
    <property type="project" value="UniProtKB-SubCell"/>
</dbReference>
<dbReference type="AlphaFoldDB" id="B3S451"/>
<keyword evidence="5 6" id="KW-0472">Membrane</keyword>
<dbReference type="GeneID" id="6756336"/>
<dbReference type="Proteomes" id="UP000009022">
    <property type="component" value="Unassembled WGS sequence"/>
</dbReference>
<dbReference type="OrthoDB" id="446368at2759"/>
<proteinExistence type="predicted"/>
<dbReference type="KEGG" id="tad:TRIADDRAFT_58955"/>
<feature type="transmembrane region" description="Helical" evidence="6">
    <location>
        <begin position="80"/>
        <end position="102"/>
    </location>
</feature>
<dbReference type="GO" id="GO:0022857">
    <property type="term" value="F:transmembrane transporter activity"/>
    <property type="evidence" value="ECO:0000318"/>
    <property type="project" value="GO_Central"/>
</dbReference>
<evidence type="ECO:0000256" key="3">
    <source>
        <dbReference type="ARBA" id="ARBA00022692"/>
    </source>
</evidence>
<dbReference type="Gene3D" id="1.20.1250.20">
    <property type="entry name" value="MFS general substrate transporter like domains"/>
    <property type="match status" value="2"/>
</dbReference>
<dbReference type="Pfam" id="PF07690">
    <property type="entry name" value="MFS_1"/>
    <property type="match status" value="1"/>
</dbReference>
<evidence type="ECO:0000256" key="6">
    <source>
        <dbReference type="SAM" id="Phobius"/>
    </source>
</evidence>
<evidence type="ECO:0000256" key="4">
    <source>
        <dbReference type="ARBA" id="ARBA00022989"/>
    </source>
</evidence>
<feature type="transmembrane region" description="Helical" evidence="6">
    <location>
        <begin position="150"/>
        <end position="172"/>
    </location>
</feature>
<dbReference type="InterPro" id="IPR020846">
    <property type="entry name" value="MFS_dom"/>
</dbReference>
<evidence type="ECO:0000313" key="8">
    <source>
        <dbReference type="EMBL" id="EDV22580.1"/>
    </source>
</evidence>
<dbReference type="RefSeq" id="XP_002115124.1">
    <property type="nucleotide sequence ID" value="XM_002115088.1"/>
</dbReference>
<keyword evidence="2" id="KW-0813">Transport</keyword>
<feature type="domain" description="Major facilitator superfamily (MFS) profile" evidence="7">
    <location>
        <begin position="194"/>
        <end position="457"/>
    </location>
</feature>
<protein>
    <recommendedName>
        <fullName evidence="7">Major facilitator superfamily (MFS) profile domain-containing protein</fullName>
    </recommendedName>
</protein>
<dbReference type="SUPFAM" id="SSF103473">
    <property type="entry name" value="MFS general substrate transporter"/>
    <property type="match status" value="1"/>
</dbReference>
<dbReference type="InParanoid" id="B3S451"/>
<accession>B3S451</accession>
<dbReference type="OMA" id="IFICAIM"/>
<comment type="subcellular location">
    <subcellularLocation>
        <location evidence="1">Membrane</location>
        <topology evidence="1">Multi-pass membrane protein</topology>
    </subcellularLocation>
</comment>
<keyword evidence="4 6" id="KW-1133">Transmembrane helix</keyword>
<name>B3S451_TRIAD</name>
<feature type="transmembrane region" description="Helical" evidence="6">
    <location>
        <begin position="359"/>
        <end position="378"/>
    </location>
</feature>
<reference evidence="8 9" key="1">
    <citation type="journal article" date="2008" name="Nature">
        <title>The Trichoplax genome and the nature of placozoans.</title>
        <authorList>
            <person name="Srivastava M."/>
            <person name="Begovic E."/>
            <person name="Chapman J."/>
            <person name="Putnam N.H."/>
            <person name="Hellsten U."/>
            <person name="Kawashima T."/>
            <person name="Kuo A."/>
            <person name="Mitros T."/>
            <person name="Salamov A."/>
            <person name="Carpenter M.L."/>
            <person name="Signorovitch A.Y."/>
            <person name="Moreno M.A."/>
            <person name="Kamm K."/>
            <person name="Grimwood J."/>
            <person name="Schmutz J."/>
            <person name="Shapiro H."/>
            <person name="Grigoriev I.V."/>
            <person name="Buss L.W."/>
            <person name="Schierwater B."/>
            <person name="Dellaporta S.L."/>
            <person name="Rokhsar D.S."/>
        </authorList>
    </citation>
    <scope>NUCLEOTIDE SEQUENCE [LARGE SCALE GENOMIC DNA]</scope>
    <source>
        <strain evidence="8 9">Grell-BS-1999</strain>
    </source>
</reference>
<dbReference type="PANTHER" id="PTHR23506">
    <property type="entry name" value="GH10249P"/>
    <property type="match status" value="1"/>
</dbReference>
<dbReference type="CTD" id="6756336"/>
<evidence type="ECO:0000256" key="2">
    <source>
        <dbReference type="ARBA" id="ARBA00022448"/>
    </source>
</evidence>
<dbReference type="PhylomeDB" id="B3S451"/>
<evidence type="ECO:0000259" key="7">
    <source>
        <dbReference type="PROSITE" id="PS50850"/>
    </source>
</evidence>
<dbReference type="PROSITE" id="PS50850">
    <property type="entry name" value="MFS"/>
    <property type="match status" value="1"/>
</dbReference>